<evidence type="ECO:0000256" key="5">
    <source>
        <dbReference type="ARBA" id="ARBA00023163"/>
    </source>
</evidence>
<comment type="similarity">
    <text evidence="2">Belongs to the pinin family.</text>
</comment>
<dbReference type="InterPro" id="IPR039853">
    <property type="entry name" value="Pinin"/>
</dbReference>
<evidence type="ECO:0000256" key="2">
    <source>
        <dbReference type="ARBA" id="ARBA00010386"/>
    </source>
</evidence>
<feature type="domain" description="Pinin/SDK/MemA protein" evidence="9">
    <location>
        <begin position="58"/>
        <end position="154"/>
    </location>
</feature>
<dbReference type="AlphaFoldDB" id="A0A409Y3Z5"/>
<feature type="region of interest" description="Disordered" evidence="8">
    <location>
        <begin position="237"/>
        <end position="334"/>
    </location>
</feature>
<keyword evidence="6" id="KW-0508">mRNA splicing</keyword>
<comment type="subcellular location">
    <subcellularLocation>
        <location evidence="1">Nucleus</location>
    </subcellularLocation>
</comment>
<dbReference type="GO" id="GO:0071013">
    <property type="term" value="C:catalytic step 2 spliceosome"/>
    <property type="evidence" value="ECO:0007669"/>
    <property type="project" value="TreeGrafter"/>
</dbReference>
<evidence type="ECO:0000256" key="8">
    <source>
        <dbReference type="SAM" id="MobiDB-lite"/>
    </source>
</evidence>
<feature type="region of interest" description="Disordered" evidence="8">
    <location>
        <begin position="157"/>
        <end position="189"/>
    </location>
</feature>
<evidence type="ECO:0000313" key="10">
    <source>
        <dbReference type="EMBL" id="PPQ97712.1"/>
    </source>
</evidence>
<keyword evidence="7" id="KW-0539">Nucleus</keyword>
<gene>
    <name evidence="10" type="ORF">CVT26_001902</name>
</gene>
<evidence type="ECO:0000256" key="6">
    <source>
        <dbReference type="ARBA" id="ARBA00023187"/>
    </source>
</evidence>
<dbReference type="PANTHER" id="PTHR12707">
    <property type="entry name" value="PINN"/>
    <property type="match status" value="1"/>
</dbReference>
<keyword evidence="5" id="KW-0804">Transcription</keyword>
<dbReference type="InParanoid" id="A0A409Y3Z5"/>
<comment type="caution">
    <text evidence="10">The sequence shown here is derived from an EMBL/GenBank/DDBJ whole genome shotgun (WGS) entry which is preliminary data.</text>
</comment>
<sequence length="334" mass="37084">MSADDSIAPESQIESSETLKSPTEPPQENENGTATNNEVRKQRPRLDLSGALGGASGKERKRGKSMFGILVGTLNKAKIEDKERNASDAAKKRQLIEQRLQAKLRKETDSVRRAEDAKKDKTLANRKEEDLQIKDSIYKLRRTRLPLLANFLLTSDVIPSEDSPPPSDSTTPDLAKILTPPPRSHPPPLYYLPAVLTPAQEAFLNKRKAEVAEAAEKEWELFREERAAGIEEIKQLRQRVAEEEARRKSEKSQEDKEEQDAEMTAQDEPPSATGDGEGGGGTKPESKDVEMDVDESSAPQTADKDKDSEGDKKDKGEKKEDSTMQGDDEDAVEY</sequence>
<accession>A0A409Y3Z5</accession>
<evidence type="ECO:0000256" key="3">
    <source>
        <dbReference type="ARBA" id="ARBA00022664"/>
    </source>
</evidence>
<dbReference type="Proteomes" id="UP000284706">
    <property type="component" value="Unassembled WGS sequence"/>
</dbReference>
<dbReference type="GO" id="GO:0008380">
    <property type="term" value="P:RNA splicing"/>
    <property type="evidence" value="ECO:0007669"/>
    <property type="project" value="UniProtKB-KW"/>
</dbReference>
<feature type="region of interest" description="Disordered" evidence="8">
    <location>
        <begin position="104"/>
        <end position="128"/>
    </location>
</feature>
<dbReference type="STRING" id="231916.A0A409Y3Z5"/>
<feature type="region of interest" description="Disordered" evidence="8">
    <location>
        <begin position="1"/>
        <end position="65"/>
    </location>
</feature>
<dbReference type="InterPro" id="IPR006786">
    <property type="entry name" value="Pinin_SDK_MemA"/>
</dbReference>
<evidence type="ECO:0000256" key="4">
    <source>
        <dbReference type="ARBA" id="ARBA00023015"/>
    </source>
</evidence>
<reference evidence="10 11" key="1">
    <citation type="journal article" date="2018" name="Evol. Lett.">
        <title>Horizontal gene cluster transfer increased hallucinogenic mushroom diversity.</title>
        <authorList>
            <person name="Reynolds H.T."/>
            <person name="Vijayakumar V."/>
            <person name="Gluck-Thaler E."/>
            <person name="Korotkin H.B."/>
            <person name="Matheny P.B."/>
            <person name="Slot J.C."/>
        </authorList>
    </citation>
    <scope>NUCLEOTIDE SEQUENCE [LARGE SCALE GENOMIC DNA]</scope>
    <source>
        <strain evidence="10 11">SRW20</strain>
    </source>
</reference>
<feature type="compositionally biased region" description="Basic and acidic residues" evidence="8">
    <location>
        <begin position="237"/>
        <end position="254"/>
    </location>
</feature>
<keyword evidence="3" id="KW-0507">mRNA processing</keyword>
<evidence type="ECO:0000313" key="11">
    <source>
        <dbReference type="Proteomes" id="UP000284706"/>
    </source>
</evidence>
<dbReference type="Pfam" id="PF04696">
    <property type="entry name" value="Pinin_SDK_memA"/>
    <property type="match status" value="1"/>
</dbReference>
<feature type="compositionally biased region" description="Basic and acidic residues" evidence="8">
    <location>
        <begin position="302"/>
        <end position="322"/>
    </location>
</feature>
<feature type="compositionally biased region" description="Polar residues" evidence="8">
    <location>
        <begin position="12"/>
        <end position="37"/>
    </location>
</feature>
<dbReference type="OrthoDB" id="330772at2759"/>
<keyword evidence="4" id="KW-0805">Transcription regulation</keyword>
<organism evidence="10 11">
    <name type="scientific">Gymnopilus dilepis</name>
    <dbReference type="NCBI Taxonomy" id="231916"/>
    <lineage>
        <taxon>Eukaryota</taxon>
        <taxon>Fungi</taxon>
        <taxon>Dikarya</taxon>
        <taxon>Basidiomycota</taxon>
        <taxon>Agaricomycotina</taxon>
        <taxon>Agaricomycetes</taxon>
        <taxon>Agaricomycetidae</taxon>
        <taxon>Agaricales</taxon>
        <taxon>Agaricineae</taxon>
        <taxon>Hymenogastraceae</taxon>
        <taxon>Gymnopilus</taxon>
    </lineage>
</organism>
<evidence type="ECO:0000256" key="1">
    <source>
        <dbReference type="ARBA" id="ARBA00004123"/>
    </source>
</evidence>
<dbReference type="EMBL" id="NHYE01001207">
    <property type="protein sequence ID" value="PPQ97712.1"/>
    <property type="molecule type" value="Genomic_DNA"/>
</dbReference>
<protein>
    <recommendedName>
        <fullName evidence="9">Pinin/SDK/MemA protein domain-containing protein</fullName>
    </recommendedName>
</protein>
<evidence type="ECO:0000259" key="9">
    <source>
        <dbReference type="Pfam" id="PF04696"/>
    </source>
</evidence>
<evidence type="ECO:0000256" key="7">
    <source>
        <dbReference type="ARBA" id="ARBA00023242"/>
    </source>
</evidence>
<feature type="compositionally biased region" description="Pro residues" evidence="8">
    <location>
        <begin position="179"/>
        <end position="189"/>
    </location>
</feature>
<name>A0A409Y3Z5_9AGAR</name>
<keyword evidence="11" id="KW-1185">Reference proteome</keyword>
<dbReference type="PANTHER" id="PTHR12707:SF0">
    <property type="entry name" value="PININ"/>
    <property type="match status" value="1"/>
</dbReference>
<dbReference type="GO" id="GO:0006397">
    <property type="term" value="P:mRNA processing"/>
    <property type="evidence" value="ECO:0007669"/>
    <property type="project" value="UniProtKB-KW"/>
</dbReference>
<proteinExistence type="inferred from homology"/>